<protein>
    <submittedName>
        <fullName evidence="2">PilZ domain-containing protein</fullName>
    </submittedName>
</protein>
<dbReference type="Pfam" id="PF07238">
    <property type="entry name" value="PilZ"/>
    <property type="match status" value="1"/>
</dbReference>
<dbReference type="GO" id="GO:0035438">
    <property type="term" value="F:cyclic-di-GMP binding"/>
    <property type="evidence" value="ECO:0007669"/>
    <property type="project" value="InterPro"/>
</dbReference>
<accession>A0AAJ6AZX1</accession>
<feature type="domain" description="PilZ" evidence="1">
    <location>
        <begin position="8"/>
        <end position="84"/>
    </location>
</feature>
<proteinExistence type="predicted"/>
<gene>
    <name evidence="2" type="ORF">P0Y65_11935</name>
</gene>
<evidence type="ECO:0000259" key="1">
    <source>
        <dbReference type="Pfam" id="PF07238"/>
    </source>
</evidence>
<sequence length="86" mass="9815">MYKPTMHERRTAERIPVDLWATIVSDDGLTRIDVNVLDLSHRGARIALDDEKSLPDDFYVLMPDNLMHDCELVWRDASGAGLRFAS</sequence>
<dbReference type="AlphaFoldDB" id="A0AAJ6AZX1"/>
<dbReference type="Proteomes" id="UP001217476">
    <property type="component" value="Chromosome"/>
</dbReference>
<organism evidence="2 3">
    <name type="scientific">Candidatus Devosia phytovorans</name>
    <dbReference type="NCBI Taxonomy" id="3121372"/>
    <lineage>
        <taxon>Bacteria</taxon>
        <taxon>Pseudomonadati</taxon>
        <taxon>Pseudomonadota</taxon>
        <taxon>Alphaproteobacteria</taxon>
        <taxon>Hyphomicrobiales</taxon>
        <taxon>Devosiaceae</taxon>
        <taxon>Devosia</taxon>
    </lineage>
</organism>
<dbReference type="SUPFAM" id="SSF141371">
    <property type="entry name" value="PilZ domain-like"/>
    <property type="match status" value="1"/>
</dbReference>
<name>A0AAJ6AZX1_9HYPH</name>
<dbReference type="Gene3D" id="2.40.10.220">
    <property type="entry name" value="predicted glycosyltransferase like domains"/>
    <property type="match status" value="1"/>
</dbReference>
<evidence type="ECO:0000313" key="2">
    <source>
        <dbReference type="EMBL" id="WEK02918.1"/>
    </source>
</evidence>
<evidence type="ECO:0000313" key="3">
    <source>
        <dbReference type="Proteomes" id="UP001217476"/>
    </source>
</evidence>
<dbReference type="EMBL" id="CP119312">
    <property type="protein sequence ID" value="WEK02918.1"/>
    <property type="molecule type" value="Genomic_DNA"/>
</dbReference>
<dbReference type="InterPro" id="IPR009875">
    <property type="entry name" value="PilZ_domain"/>
</dbReference>
<reference evidence="2" key="1">
    <citation type="submission" date="2023-03" db="EMBL/GenBank/DDBJ databases">
        <title>Andean soil-derived lignocellulolytic bacterial consortium as a source of novel taxa and putative plastic-active enzymes.</title>
        <authorList>
            <person name="Diaz-Garcia L."/>
            <person name="Chuvochina M."/>
            <person name="Feuerriegel G."/>
            <person name="Bunk B."/>
            <person name="Sproer C."/>
            <person name="Streit W.R."/>
            <person name="Rodriguez L.M."/>
            <person name="Overmann J."/>
            <person name="Jimenez D.J."/>
        </authorList>
    </citation>
    <scope>NUCLEOTIDE SEQUENCE</scope>
    <source>
        <strain evidence="2">MAG 4196</strain>
    </source>
</reference>